<dbReference type="GO" id="GO:0051015">
    <property type="term" value="F:actin filament binding"/>
    <property type="evidence" value="ECO:0007669"/>
    <property type="project" value="InterPro"/>
</dbReference>
<feature type="non-terminal residue" evidence="2">
    <location>
        <position position="171"/>
    </location>
</feature>
<dbReference type="GO" id="GO:0008154">
    <property type="term" value="P:actin polymerization or depolymerization"/>
    <property type="evidence" value="ECO:0007669"/>
    <property type="project" value="TreeGrafter"/>
</dbReference>
<name>X1SV88_9ZZZZ</name>
<dbReference type="SUPFAM" id="SSF55753">
    <property type="entry name" value="Actin depolymerizing proteins"/>
    <property type="match status" value="2"/>
</dbReference>
<dbReference type="EMBL" id="BARW01016934">
    <property type="protein sequence ID" value="GAI96883.1"/>
    <property type="molecule type" value="Genomic_DNA"/>
</dbReference>
<evidence type="ECO:0000313" key="2">
    <source>
        <dbReference type="EMBL" id="GAI96883.1"/>
    </source>
</evidence>
<dbReference type="InterPro" id="IPR029006">
    <property type="entry name" value="ADF-H/Gelsolin-like_dom_sf"/>
</dbReference>
<dbReference type="PANTHER" id="PTHR11977:SF130">
    <property type="entry name" value="SEVERIN"/>
    <property type="match status" value="1"/>
</dbReference>
<feature type="domain" description="Gelsolin-like" evidence="1">
    <location>
        <begin position="129"/>
        <end position="171"/>
    </location>
</feature>
<sequence>MKIYIVAKGELKEVNKPIFSSGDTYIVDDEKTIYIWLGKYCSVDEKTFAAMKARELDGKRGGAAKIITLDQGQEIKEFLQLVGGMKIVDKNLAKTMLIDVDTGDWSGAGEHVNTLYRVSSEEFEDINTMKFIQVPFKKESLDSEDCFIADLGDKIYIWQGANTNVKEKVKA</sequence>
<dbReference type="PANTHER" id="PTHR11977">
    <property type="entry name" value="VILLIN"/>
    <property type="match status" value="1"/>
</dbReference>
<dbReference type="SMART" id="SM00262">
    <property type="entry name" value="GEL"/>
    <property type="match status" value="1"/>
</dbReference>
<feature type="domain" description="Gelsolin-like" evidence="1">
    <location>
        <begin position="19"/>
        <end position="79"/>
    </location>
</feature>
<dbReference type="Pfam" id="PF00626">
    <property type="entry name" value="Gelsolin"/>
    <property type="match status" value="2"/>
</dbReference>
<dbReference type="Gene3D" id="3.40.20.10">
    <property type="entry name" value="Severin"/>
    <property type="match status" value="2"/>
</dbReference>
<dbReference type="AlphaFoldDB" id="X1SV88"/>
<dbReference type="InterPro" id="IPR007123">
    <property type="entry name" value="Gelsolin-like_dom"/>
</dbReference>
<evidence type="ECO:0000259" key="1">
    <source>
        <dbReference type="Pfam" id="PF00626"/>
    </source>
</evidence>
<dbReference type="PRINTS" id="PR00597">
    <property type="entry name" value="GELSOLIN"/>
</dbReference>
<reference evidence="2" key="1">
    <citation type="journal article" date="2014" name="Front. Microbiol.">
        <title>High frequency of phylogenetically diverse reductive dehalogenase-homologous genes in deep subseafloor sedimentary metagenomes.</title>
        <authorList>
            <person name="Kawai M."/>
            <person name="Futagami T."/>
            <person name="Toyoda A."/>
            <person name="Takaki Y."/>
            <person name="Nishi S."/>
            <person name="Hori S."/>
            <person name="Arai W."/>
            <person name="Tsubouchi T."/>
            <person name="Morono Y."/>
            <person name="Uchiyama I."/>
            <person name="Ito T."/>
            <person name="Fujiyama A."/>
            <person name="Inagaki F."/>
            <person name="Takami H."/>
        </authorList>
    </citation>
    <scope>NUCLEOTIDE SEQUENCE</scope>
    <source>
        <strain evidence="2">Expedition CK06-06</strain>
    </source>
</reference>
<dbReference type="InterPro" id="IPR007122">
    <property type="entry name" value="Villin/Gelsolin"/>
</dbReference>
<organism evidence="2">
    <name type="scientific">marine sediment metagenome</name>
    <dbReference type="NCBI Taxonomy" id="412755"/>
    <lineage>
        <taxon>unclassified sequences</taxon>
        <taxon>metagenomes</taxon>
        <taxon>ecological metagenomes</taxon>
    </lineage>
</organism>
<gene>
    <name evidence="2" type="ORF">S12H4_29368</name>
</gene>
<dbReference type="GO" id="GO:0005737">
    <property type="term" value="C:cytoplasm"/>
    <property type="evidence" value="ECO:0007669"/>
    <property type="project" value="TreeGrafter"/>
</dbReference>
<comment type="caution">
    <text evidence="2">The sequence shown here is derived from an EMBL/GenBank/DDBJ whole genome shotgun (WGS) entry which is preliminary data.</text>
</comment>
<protein>
    <recommendedName>
        <fullName evidence="1">Gelsolin-like domain-containing protein</fullName>
    </recommendedName>
</protein>
<proteinExistence type="predicted"/>
<dbReference type="GO" id="GO:0015629">
    <property type="term" value="C:actin cytoskeleton"/>
    <property type="evidence" value="ECO:0007669"/>
    <property type="project" value="TreeGrafter"/>
</dbReference>
<accession>X1SV88</accession>